<organism evidence="1 2">
    <name type="scientific">Methylocystis iwaonis</name>
    <dbReference type="NCBI Taxonomy" id="2885079"/>
    <lineage>
        <taxon>Bacteria</taxon>
        <taxon>Pseudomonadati</taxon>
        <taxon>Pseudomonadota</taxon>
        <taxon>Alphaproteobacteria</taxon>
        <taxon>Hyphomicrobiales</taxon>
        <taxon>Methylocystaceae</taxon>
        <taxon>Methylocystis</taxon>
    </lineage>
</organism>
<proteinExistence type="predicted"/>
<reference evidence="1 2" key="1">
    <citation type="journal article" date="2023" name="Int. J. Syst. Evol. Microbiol.">
        <title>Methylocystis iwaonis sp. nov., a type II methane-oxidizing bacterium from surface soil of a rice paddy field in Japan, and emended description of the genus Methylocystis (ex Whittenbury et al. 1970) Bowman et al. 1993.</title>
        <authorList>
            <person name="Kaise H."/>
            <person name="Sawadogo J.B."/>
            <person name="Alam M.S."/>
            <person name="Ueno C."/>
            <person name="Dianou D."/>
            <person name="Shinjo R."/>
            <person name="Asakawa S."/>
        </authorList>
    </citation>
    <scope>NUCLEOTIDE SEQUENCE [LARGE SCALE GENOMIC DNA]</scope>
    <source>
        <strain evidence="1 2">SS37A-Re</strain>
    </source>
</reference>
<gene>
    <name evidence="1" type="ORF">SS37A_15390</name>
</gene>
<name>A0ABN6VGX3_9HYPH</name>
<sequence>MTPRLTPIERCVDVAGLAPHEIVLGVSPSKKHEQMLAHYRRSRRSSAVARVKIVADLRAAVSRGAAADAADLLLVLRRLLAVKPVRRAVRRPAPATRRRGNPPRNRASWAAPSACMAGGASEMAALPAVLHLQHCQTVSLLFSEKTRGETSRTS</sequence>
<dbReference type="EMBL" id="AP027142">
    <property type="protein sequence ID" value="BDV34010.1"/>
    <property type="molecule type" value="Genomic_DNA"/>
</dbReference>
<protein>
    <submittedName>
        <fullName evidence="1">Uncharacterized protein</fullName>
    </submittedName>
</protein>
<keyword evidence="2" id="KW-1185">Reference proteome</keyword>
<evidence type="ECO:0000313" key="2">
    <source>
        <dbReference type="Proteomes" id="UP001317629"/>
    </source>
</evidence>
<dbReference type="RefSeq" id="WP_281931607.1">
    <property type="nucleotide sequence ID" value="NZ_AP027142.1"/>
</dbReference>
<accession>A0ABN6VGX3</accession>
<dbReference type="Proteomes" id="UP001317629">
    <property type="component" value="Chromosome"/>
</dbReference>
<evidence type="ECO:0000313" key="1">
    <source>
        <dbReference type="EMBL" id="BDV34010.1"/>
    </source>
</evidence>